<dbReference type="OrthoDB" id="692205at2759"/>
<feature type="region of interest" description="Disordered" evidence="1">
    <location>
        <begin position="37"/>
        <end position="101"/>
    </location>
</feature>
<protein>
    <submittedName>
        <fullName evidence="2">Uncharacterized protein</fullName>
    </submittedName>
</protein>
<organism evidence="2 3">
    <name type="scientific">Panicum hallii var. hallii</name>
    <dbReference type="NCBI Taxonomy" id="1504633"/>
    <lineage>
        <taxon>Eukaryota</taxon>
        <taxon>Viridiplantae</taxon>
        <taxon>Streptophyta</taxon>
        <taxon>Embryophyta</taxon>
        <taxon>Tracheophyta</taxon>
        <taxon>Spermatophyta</taxon>
        <taxon>Magnoliopsida</taxon>
        <taxon>Liliopsida</taxon>
        <taxon>Poales</taxon>
        <taxon>Poaceae</taxon>
        <taxon>PACMAD clade</taxon>
        <taxon>Panicoideae</taxon>
        <taxon>Panicodae</taxon>
        <taxon>Paniceae</taxon>
        <taxon>Panicinae</taxon>
        <taxon>Panicum</taxon>
        <taxon>Panicum sect. Panicum</taxon>
    </lineage>
</organism>
<feature type="compositionally biased region" description="Gly residues" evidence="1">
    <location>
        <begin position="41"/>
        <end position="58"/>
    </location>
</feature>
<evidence type="ECO:0000313" key="3">
    <source>
        <dbReference type="Proteomes" id="UP000244336"/>
    </source>
</evidence>
<keyword evidence="3" id="KW-1185">Reference proteome</keyword>
<reference evidence="2 3" key="1">
    <citation type="submission" date="2018-04" db="EMBL/GenBank/DDBJ databases">
        <title>WGS assembly of Panicum hallii var. hallii HAL2.</title>
        <authorList>
            <person name="Lovell J."/>
            <person name="Jenkins J."/>
            <person name="Lowry D."/>
            <person name="Mamidi S."/>
            <person name="Sreedasyam A."/>
            <person name="Weng X."/>
            <person name="Barry K."/>
            <person name="Bonette J."/>
            <person name="Campitelli B."/>
            <person name="Daum C."/>
            <person name="Gordon S."/>
            <person name="Gould B."/>
            <person name="Lipzen A."/>
            <person name="MacQueen A."/>
            <person name="Palacio-Mejia J."/>
            <person name="Plott C."/>
            <person name="Shakirov E."/>
            <person name="Shu S."/>
            <person name="Yoshinaga Y."/>
            <person name="Zane M."/>
            <person name="Rokhsar D."/>
            <person name="Grimwood J."/>
            <person name="Schmutz J."/>
            <person name="Juenger T."/>
        </authorList>
    </citation>
    <scope>NUCLEOTIDE SEQUENCE [LARGE SCALE GENOMIC DNA]</scope>
    <source>
        <strain evidence="3">cv. HAL2</strain>
    </source>
</reference>
<sequence>MDRILALSLVGAGPGNVFGPGMSAGALESFFARGKAERGNGRGAAGGTGPAAGGGGGRSAAERTSEAEGGGGKSAAEPERTNEAEGKGVGGQERGGADANASFHRALDGMFFFEAVAPH</sequence>
<dbReference type="EMBL" id="CM009752">
    <property type="protein sequence ID" value="PUZ62344.1"/>
    <property type="molecule type" value="Genomic_DNA"/>
</dbReference>
<dbReference type="Gramene" id="PUZ62344">
    <property type="protein sequence ID" value="PUZ62344"/>
    <property type="gene ID" value="GQ55_4G349500"/>
</dbReference>
<gene>
    <name evidence="2" type="ORF">GQ55_4G349500</name>
</gene>
<feature type="compositionally biased region" description="Basic and acidic residues" evidence="1">
    <location>
        <begin position="76"/>
        <end position="86"/>
    </location>
</feature>
<accession>A0A2T7E3E5</accession>
<proteinExistence type="predicted"/>
<evidence type="ECO:0000256" key="1">
    <source>
        <dbReference type="SAM" id="MobiDB-lite"/>
    </source>
</evidence>
<dbReference type="Proteomes" id="UP000244336">
    <property type="component" value="Chromosome 4"/>
</dbReference>
<name>A0A2T7E3E5_9POAL</name>
<evidence type="ECO:0000313" key="2">
    <source>
        <dbReference type="EMBL" id="PUZ62344.1"/>
    </source>
</evidence>
<dbReference type="AlphaFoldDB" id="A0A2T7E3E5"/>